<dbReference type="Gene3D" id="2.60.130.10">
    <property type="entry name" value="Aromatic compound dioxygenase"/>
    <property type="match status" value="1"/>
</dbReference>
<dbReference type="GO" id="GO:0008199">
    <property type="term" value="F:ferric iron binding"/>
    <property type="evidence" value="ECO:0007669"/>
    <property type="project" value="InterPro"/>
</dbReference>
<evidence type="ECO:0000313" key="4">
    <source>
        <dbReference type="EMBL" id="KAJ4396157.1"/>
    </source>
</evidence>
<accession>A0A9W8YZP4</accession>
<dbReference type="OrthoDB" id="121380at2759"/>
<reference evidence="4" key="1">
    <citation type="submission" date="2022-10" db="EMBL/GenBank/DDBJ databases">
        <title>Tapping the CABI collections for fungal endophytes: first genome assemblies for Collariella, Neodidymelliopsis, Ascochyta clinopodiicola, Didymella pomorum, Didymosphaeria variabile, Neocosmospora piperis and Neocucurbitaria cava.</title>
        <authorList>
            <person name="Hill R."/>
        </authorList>
    </citation>
    <scope>NUCLEOTIDE SEQUENCE</scope>
    <source>
        <strain evidence="4">IMI 355082</strain>
    </source>
</reference>
<organism evidence="4 5">
    <name type="scientific">Gnomoniopsis smithogilvyi</name>
    <dbReference type="NCBI Taxonomy" id="1191159"/>
    <lineage>
        <taxon>Eukaryota</taxon>
        <taxon>Fungi</taxon>
        <taxon>Dikarya</taxon>
        <taxon>Ascomycota</taxon>
        <taxon>Pezizomycotina</taxon>
        <taxon>Sordariomycetes</taxon>
        <taxon>Sordariomycetidae</taxon>
        <taxon>Diaporthales</taxon>
        <taxon>Gnomoniaceae</taxon>
        <taxon>Gnomoniopsis</taxon>
    </lineage>
</organism>
<dbReference type="EMBL" id="JAPEVB010000001">
    <property type="protein sequence ID" value="KAJ4396157.1"/>
    <property type="molecule type" value="Genomic_DNA"/>
</dbReference>
<feature type="region of interest" description="Disordered" evidence="1">
    <location>
        <begin position="340"/>
        <end position="360"/>
    </location>
</feature>
<dbReference type="Pfam" id="PF00775">
    <property type="entry name" value="Dioxygenase_C"/>
    <property type="match status" value="1"/>
</dbReference>
<dbReference type="PANTHER" id="PTHR34315:SF1">
    <property type="entry name" value="INTRADIOL RING-CLEAVAGE DIOXYGENASES DOMAIN-CONTAINING PROTEIN-RELATED"/>
    <property type="match status" value="1"/>
</dbReference>
<dbReference type="GO" id="GO:0016702">
    <property type="term" value="F:oxidoreductase activity, acting on single donors with incorporation of molecular oxygen, incorporation of two atoms of oxygen"/>
    <property type="evidence" value="ECO:0007669"/>
    <property type="project" value="InterPro"/>
</dbReference>
<comment type="caution">
    <text evidence="4">The sequence shown here is derived from an EMBL/GenBank/DDBJ whole genome shotgun (WGS) entry which is preliminary data.</text>
</comment>
<feature type="chain" id="PRO_5040858076" description="Intradiol ring-cleavage dioxygenases domain-containing protein" evidence="2">
    <location>
        <begin position="20"/>
        <end position="360"/>
    </location>
</feature>
<feature type="domain" description="Intradiol ring-cleavage dioxygenases" evidence="3">
    <location>
        <begin position="121"/>
        <end position="234"/>
    </location>
</feature>
<dbReference type="CDD" id="cd03457">
    <property type="entry name" value="intradiol_dioxygenase_like"/>
    <property type="match status" value="1"/>
</dbReference>
<evidence type="ECO:0000259" key="3">
    <source>
        <dbReference type="Pfam" id="PF00775"/>
    </source>
</evidence>
<dbReference type="InterPro" id="IPR015889">
    <property type="entry name" value="Intradiol_dOase_core"/>
</dbReference>
<proteinExistence type="predicted"/>
<name>A0A9W8YZP4_9PEZI</name>
<gene>
    <name evidence="4" type="ORF">N0V93_000376</name>
</gene>
<dbReference type="AlphaFoldDB" id="A0A9W8YZP4"/>
<dbReference type="Proteomes" id="UP001140453">
    <property type="component" value="Unassembled WGS sequence"/>
</dbReference>
<protein>
    <recommendedName>
        <fullName evidence="3">Intradiol ring-cleavage dioxygenases domain-containing protein</fullName>
    </recommendedName>
</protein>
<dbReference type="InterPro" id="IPR000627">
    <property type="entry name" value="Intradiol_dOase_C"/>
</dbReference>
<feature type="signal peptide" evidence="2">
    <location>
        <begin position="1"/>
        <end position="19"/>
    </location>
</feature>
<feature type="compositionally biased region" description="Gly residues" evidence="1">
    <location>
        <begin position="344"/>
        <end position="360"/>
    </location>
</feature>
<keyword evidence="2" id="KW-0732">Signal</keyword>
<sequence length="360" mass="38036">MRCASALASVAILAGLVAAHPGHDHAKEQAVRREFLQHTKNSLSHCSAKIKARGLEARNLKRREQLARDMAQKRGINLLNSRDLSDLNVSHLSTEDYDLSTSATELFSSNNSCVLSPEVTEGPYYVAGEYVRQNITDGQAGVDLTLDLQVLDIATCEPVVGVYTEIWHCNSTGVYSGVSANGNGNSATDTSNLDATFLRGIQQTDDDGVALFDTLVPGHYTGRTTHIHVLVHQNATPAANGTIVDLTASHVGQVFFDQSLITEVEATSTYSVNTQPLMTNEEDGILLQEAATSDPFIEYVLLGDTVEDGLLGWLAFGIDTNASSAYTVSAAATYYETGGETNSNGGGAGGPPGGGGPGAK</sequence>
<evidence type="ECO:0000313" key="5">
    <source>
        <dbReference type="Proteomes" id="UP001140453"/>
    </source>
</evidence>
<keyword evidence="5" id="KW-1185">Reference proteome</keyword>
<dbReference type="SUPFAM" id="SSF49482">
    <property type="entry name" value="Aromatic compound dioxygenase"/>
    <property type="match status" value="1"/>
</dbReference>
<evidence type="ECO:0000256" key="2">
    <source>
        <dbReference type="SAM" id="SignalP"/>
    </source>
</evidence>
<evidence type="ECO:0000256" key="1">
    <source>
        <dbReference type="SAM" id="MobiDB-lite"/>
    </source>
</evidence>
<dbReference type="PANTHER" id="PTHR34315">
    <property type="match status" value="1"/>
</dbReference>